<accession>A0A7U9L1L4</accession>
<protein>
    <submittedName>
        <fullName evidence="1">Uncharacterized protein</fullName>
    </submittedName>
</protein>
<name>A0A7U9L1L4_9ACTN</name>
<proteinExistence type="predicted"/>
<evidence type="ECO:0000313" key="1">
    <source>
        <dbReference type="EMBL" id="GCD39402.1"/>
    </source>
</evidence>
<sequence>MAVALVRRLGLRATVRTVGALNDLRRPPRTDGGHGRQQFLRLAGGAAVTAGLLLGAGRTKAHAAHAAAGHDEAEQWVEDHRDSLPQDYDALTAHPLPYRQAIWAALPPPARSRLWVEQLARYRRAHPGLSPEQSDVLEKVHRIAAQESSFAFDRVADPGPAERALRESADRHFGRAAANLLFATLGPAETSGKRGAKALNCNCSVESNYCSSSACHDNQCMKGRCNCRVYQRSCGYLWRYPCDGFCACSAC</sequence>
<evidence type="ECO:0000313" key="2">
    <source>
        <dbReference type="Proteomes" id="UP000287830"/>
    </source>
</evidence>
<organism evidence="1 2">
    <name type="scientific">Streptomyces chrestomyceticus JCM 4735</name>
    <dbReference type="NCBI Taxonomy" id="1306181"/>
    <lineage>
        <taxon>Bacteria</taxon>
        <taxon>Bacillati</taxon>
        <taxon>Actinomycetota</taxon>
        <taxon>Actinomycetes</taxon>
        <taxon>Kitasatosporales</taxon>
        <taxon>Streptomycetaceae</taxon>
        <taxon>Streptomyces</taxon>
    </lineage>
</organism>
<reference evidence="1 2" key="1">
    <citation type="submission" date="2018-11" db="EMBL/GenBank/DDBJ databases">
        <title>Whole genome sequence of Streptomyces chrestomyceticus NBRC 13444(T).</title>
        <authorList>
            <person name="Komaki H."/>
            <person name="Tamura T."/>
        </authorList>
    </citation>
    <scope>NUCLEOTIDE SEQUENCE [LARGE SCALE GENOMIC DNA]</scope>
    <source>
        <strain evidence="1 2">NBRC 13444</strain>
    </source>
</reference>
<dbReference type="NCBIfam" id="NF033852">
    <property type="entry name" value="fulvocin_rel"/>
    <property type="match status" value="1"/>
</dbReference>
<dbReference type="AlphaFoldDB" id="A0A7U9L1L4"/>
<dbReference type="EMBL" id="BHZC01000001">
    <property type="protein sequence ID" value="GCD39402.1"/>
    <property type="molecule type" value="Genomic_DNA"/>
</dbReference>
<comment type="caution">
    <text evidence="1">The sequence shown here is derived from an EMBL/GenBank/DDBJ whole genome shotgun (WGS) entry which is preliminary data.</text>
</comment>
<dbReference type="Proteomes" id="UP000287830">
    <property type="component" value="Unassembled WGS sequence"/>
</dbReference>
<gene>
    <name evidence="1" type="ORF">OEIGOIKO_07232</name>
</gene>